<dbReference type="GO" id="GO:0016832">
    <property type="term" value="F:aldehyde-lyase activity"/>
    <property type="evidence" value="ECO:0007669"/>
    <property type="project" value="TreeGrafter"/>
</dbReference>
<dbReference type="SMART" id="SM01007">
    <property type="entry name" value="Aldolase_II"/>
    <property type="match status" value="1"/>
</dbReference>
<dbReference type="GO" id="GO:0019323">
    <property type="term" value="P:pentose catabolic process"/>
    <property type="evidence" value="ECO:0007669"/>
    <property type="project" value="TreeGrafter"/>
</dbReference>
<reference evidence="4" key="1">
    <citation type="journal article" date="2020" name="Nature">
        <title>Giant virus diversity and host interactions through global metagenomics.</title>
        <authorList>
            <person name="Schulz F."/>
            <person name="Roux S."/>
            <person name="Paez-Espino D."/>
            <person name="Jungbluth S."/>
            <person name="Walsh D.A."/>
            <person name="Denef V.J."/>
            <person name="McMahon K.D."/>
            <person name="Konstantinidis K.T."/>
            <person name="Eloe-Fadrosh E.A."/>
            <person name="Kyrpides N.C."/>
            <person name="Woyke T."/>
        </authorList>
    </citation>
    <scope>NUCLEOTIDE SEQUENCE</scope>
    <source>
        <strain evidence="4">GVMAG-S-ERX556106-38</strain>
    </source>
</reference>
<dbReference type="SUPFAM" id="SSF53639">
    <property type="entry name" value="AraD/HMP-PK domain-like"/>
    <property type="match status" value="1"/>
</dbReference>
<evidence type="ECO:0000259" key="3">
    <source>
        <dbReference type="SMART" id="SM01007"/>
    </source>
</evidence>
<dbReference type="GO" id="GO:0046872">
    <property type="term" value="F:metal ion binding"/>
    <property type="evidence" value="ECO:0007669"/>
    <property type="project" value="UniProtKB-KW"/>
</dbReference>
<evidence type="ECO:0000256" key="1">
    <source>
        <dbReference type="ARBA" id="ARBA00022723"/>
    </source>
</evidence>
<dbReference type="InterPro" id="IPR001303">
    <property type="entry name" value="Aldolase_II/adducin_N"/>
</dbReference>
<dbReference type="PANTHER" id="PTHR22789">
    <property type="entry name" value="FUCULOSE PHOSPHATE ALDOLASE"/>
    <property type="match status" value="1"/>
</dbReference>
<dbReference type="GO" id="GO:0005829">
    <property type="term" value="C:cytosol"/>
    <property type="evidence" value="ECO:0007669"/>
    <property type="project" value="TreeGrafter"/>
</dbReference>
<evidence type="ECO:0000256" key="2">
    <source>
        <dbReference type="ARBA" id="ARBA00023239"/>
    </source>
</evidence>
<sequence length="208" mass="24170">MPFKKSIVDVMKRLYASKYISVRDGNVSFKPKNQPFFYISAGQVKKNEINVDEIVKVYFEKKENPYDKDITGKYNLVFENNNSYHPSREIYMHSYLQTLTENYNRHTFVVHAHPPNIISYTGLKYHKELSDIKTTFPELNVGKIGYNVKYHEAGSYKLAKNCFDNLKGNDIVALERHGSLSIGDDIDKIFEDIETIEYYTGIELNAKT</sequence>
<feature type="domain" description="Class II aldolase/adducin N-terminal" evidence="3">
    <location>
        <begin position="5"/>
        <end position="204"/>
    </location>
</feature>
<dbReference type="PANTHER" id="PTHR22789:SF0">
    <property type="entry name" value="3-OXO-TETRONATE 4-PHOSPHATE DECARBOXYLASE-RELATED"/>
    <property type="match status" value="1"/>
</dbReference>
<dbReference type="InterPro" id="IPR036409">
    <property type="entry name" value="Aldolase_II/adducin_N_sf"/>
</dbReference>
<dbReference type="Gene3D" id="3.40.225.10">
    <property type="entry name" value="Class II aldolase/adducin N-terminal domain"/>
    <property type="match status" value="1"/>
</dbReference>
<proteinExistence type="predicted"/>
<dbReference type="EMBL" id="MN738832">
    <property type="protein sequence ID" value="QHT38546.1"/>
    <property type="molecule type" value="Genomic_DNA"/>
</dbReference>
<evidence type="ECO:0000313" key="4">
    <source>
        <dbReference type="EMBL" id="QHT38546.1"/>
    </source>
</evidence>
<organism evidence="4">
    <name type="scientific">viral metagenome</name>
    <dbReference type="NCBI Taxonomy" id="1070528"/>
    <lineage>
        <taxon>unclassified sequences</taxon>
        <taxon>metagenomes</taxon>
        <taxon>organismal metagenomes</taxon>
    </lineage>
</organism>
<keyword evidence="1" id="KW-0479">Metal-binding</keyword>
<dbReference type="AlphaFoldDB" id="A0A6C0F9L6"/>
<dbReference type="Pfam" id="PF00596">
    <property type="entry name" value="Aldolase_II"/>
    <property type="match status" value="1"/>
</dbReference>
<name>A0A6C0F9L6_9ZZZZ</name>
<dbReference type="InterPro" id="IPR050197">
    <property type="entry name" value="Aldolase_class_II_sugar_metab"/>
</dbReference>
<protein>
    <recommendedName>
        <fullName evidence="3">Class II aldolase/adducin N-terminal domain-containing protein</fullName>
    </recommendedName>
</protein>
<accession>A0A6C0F9L6</accession>
<keyword evidence="2" id="KW-0456">Lyase</keyword>